<protein>
    <submittedName>
        <fullName evidence="2">Uncharacterized protein</fullName>
    </submittedName>
</protein>
<name>A0A0D7ASQ2_9AGAR</name>
<sequence length="104" mass="11537">MNTVPGEEFANVDKASAVAGSPQVRHLTNEAGQLETRSPAGAVCTETRRAHTWLGLLCVTLLCCIIAYTAAVIWLYTGLEEYVHVEDKRWNVEGIVEDYIYHLS</sequence>
<evidence type="ECO:0000313" key="3">
    <source>
        <dbReference type="Proteomes" id="UP000054007"/>
    </source>
</evidence>
<keyword evidence="3" id="KW-1185">Reference proteome</keyword>
<keyword evidence="1" id="KW-1133">Transmembrane helix</keyword>
<evidence type="ECO:0000256" key="1">
    <source>
        <dbReference type="SAM" id="Phobius"/>
    </source>
</evidence>
<evidence type="ECO:0000313" key="2">
    <source>
        <dbReference type="EMBL" id="KIY61393.1"/>
    </source>
</evidence>
<reference evidence="2 3" key="1">
    <citation type="journal article" date="2015" name="Fungal Genet. Biol.">
        <title>Evolution of novel wood decay mechanisms in Agaricales revealed by the genome sequences of Fistulina hepatica and Cylindrobasidium torrendii.</title>
        <authorList>
            <person name="Floudas D."/>
            <person name="Held B.W."/>
            <person name="Riley R."/>
            <person name="Nagy L.G."/>
            <person name="Koehler G."/>
            <person name="Ransdell A.S."/>
            <person name="Younus H."/>
            <person name="Chow J."/>
            <person name="Chiniquy J."/>
            <person name="Lipzen A."/>
            <person name="Tritt A."/>
            <person name="Sun H."/>
            <person name="Haridas S."/>
            <person name="LaButti K."/>
            <person name="Ohm R.A."/>
            <person name="Kues U."/>
            <person name="Blanchette R.A."/>
            <person name="Grigoriev I.V."/>
            <person name="Minto R.E."/>
            <person name="Hibbett D.S."/>
        </authorList>
    </citation>
    <scope>NUCLEOTIDE SEQUENCE [LARGE SCALE GENOMIC DNA]</scope>
    <source>
        <strain evidence="2 3">FP15055 ss-10</strain>
    </source>
</reference>
<dbReference type="EMBL" id="KN880956">
    <property type="protein sequence ID" value="KIY61393.1"/>
    <property type="molecule type" value="Genomic_DNA"/>
</dbReference>
<keyword evidence="1" id="KW-0812">Transmembrane</keyword>
<gene>
    <name evidence="2" type="ORF">CYLTODRAFT_226106</name>
</gene>
<feature type="transmembrane region" description="Helical" evidence="1">
    <location>
        <begin position="53"/>
        <end position="76"/>
    </location>
</feature>
<proteinExistence type="predicted"/>
<accession>A0A0D7ASQ2</accession>
<dbReference type="Proteomes" id="UP000054007">
    <property type="component" value="Unassembled WGS sequence"/>
</dbReference>
<organism evidence="2 3">
    <name type="scientific">Cylindrobasidium torrendii FP15055 ss-10</name>
    <dbReference type="NCBI Taxonomy" id="1314674"/>
    <lineage>
        <taxon>Eukaryota</taxon>
        <taxon>Fungi</taxon>
        <taxon>Dikarya</taxon>
        <taxon>Basidiomycota</taxon>
        <taxon>Agaricomycotina</taxon>
        <taxon>Agaricomycetes</taxon>
        <taxon>Agaricomycetidae</taxon>
        <taxon>Agaricales</taxon>
        <taxon>Marasmiineae</taxon>
        <taxon>Physalacriaceae</taxon>
        <taxon>Cylindrobasidium</taxon>
    </lineage>
</organism>
<keyword evidence="1" id="KW-0472">Membrane</keyword>
<dbReference type="AlphaFoldDB" id="A0A0D7ASQ2"/>